<feature type="region of interest" description="Disordered" evidence="1">
    <location>
        <begin position="15"/>
        <end position="59"/>
    </location>
</feature>
<evidence type="ECO:0000256" key="1">
    <source>
        <dbReference type="SAM" id="MobiDB-lite"/>
    </source>
</evidence>
<feature type="compositionally biased region" description="Gly residues" evidence="1">
    <location>
        <begin position="16"/>
        <end position="33"/>
    </location>
</feature>
<name>D0QEK4_WHEAT</name>
<sequence>MTMATVGAARALAHGGRTGQGLGAAARGGGTGRGLEETGDEDGAGSGRPATRMARARGGDGLAVAATTARWSSLAASRRVGVVGGNWRWDSEILQSVCLYSKGIGPVLGKL</sequence>
<reference evidence="2" key="1">
    <citation type="submission" date="2008-11" db="EMBL/GenBank/DDBJ databases">
        <authorList>
            <person name="Cloutier S."/>
        </authorList>
    </citation>
    <scope>NUCLEOTIDE SEQUENCE</scope>
</reference>
<proteinExistence type="predicted"/>
<evidence type="ECO:0000313" key="2">
    <source>
        <dbReference type="EMBL" id="ACK44490.1"/>
    </source>
</evidence>
<protein>
    <submittedName>
        <fullName evidence="2">Uncharacterized protein</fullName>
    </submittedName>
</protein>
<accession>D0QEK4</accession>
<dbReference type="EMBL" id="FJ447463">
    <property type="protein sequence ID" value="ACK44490.1"/>
    <property type="molecule type" value="Genomic_DNA"/>
</dbReference>
<organism evidence="2">
    <name type="scientific">Triticum aestivum</name>
    <name type="common">Wheat</name>
    <dbReference type="NCBI Taxonomy" id="4565"/>
    <lineage>
        <taxon>Eukaryota</taxon>
        <taxon>Viridiplantae</taxon>
        <taxon>Streptophyta</taxon>
        <taxon>Embryophyta</taxon>
        <taxon>Tracheophyta</taxon>
        <taxon>Spermatophyta</taxon>
        <taxon>Magnoliopsida</taxon>
        <taxon>Liliopsida</taxon>
        <taxon>Poales</taxon>
        <taxon>Poaceae</taxon>
        <taxon>BOP clade</taxon>
        <taxon>Pooideae</taxon>
        <taxon>Triticodae</taxon>
        <taxon>Triticeae</taxon>
        <taxon>Triticinae</taxon>
        <taxon>Triticum</taxon>
    </lineage>
</organism>
<dbReference type="AlphaFoldDB" id="D0QEK4"/>